<dbReference type="InterPro" id="IPR001608">
    <property type="entry name" value="Ala_racemase_N"/>
</dbReference>
<dbReference type="SUPFAM" id="SSF51419">
    <property type="entry name" value="PLP-binding barrel"/>
    <property type="match status" value="1"/>
</dbReference>
<dbReference type="RefSeq" id="WP_132085319.1">
    <property type="nucleotide sequence ID" value="NZ_SLUK01000018.1"/>
</dbReference>
<feature type="domain" description="Alanine racemase C-terminal" evidence="7">
    <location>
        <begin position="249"/>
        <end position="378"/>
    </location>
</feature>
<dbReference type="Pfam" id="PF00842">
    <property type="entry name" value="Ala_racemase_C"/>
    <property type="match status" value="1"/>
</dbReference>
<comment type="caution">
    <text evidence="8">The sequence shown here is derived from an EMBL/GenBank/DDBJ whole genome shotgun (WGS) entry which is preliminary data.</text>
</comment>
<dbReference type="PROSITE" id="PS00395">
    <property type="entry name" value="ALANINE_RACEMASE"/>
    <property type="match status" value="1"/>
</dbReference>
<dbReference type="NCBIfam" id="TIGR00492">
    <property type="entry name" value="alr"/>
    <property type="match status" value="1"/>
</dbReference>
<feature type="active site" description="Proton acceptor; specific for D-alanine" evidence="4">
    <location>
        <position position="39"/>
    </location>
</feature>
<reference evidence="8 9" key="1">
    <citation type="submission" date="2019-03" db="EMBL/GenBank/DDBJ databases">
        <title>Genomic Encyclopedia of Type Strains, Phase IV (KMG-IV): sequencing the most valuable type-strain genomes for metagenomic binning, comparative biology and taxonomic classification.</title>
        <authorList>
            <person name="Goeker M."/>
        </authorList>
    </citation>
    <scope>NUCLEOTIDE SEQUENCE [LARGE SCALE GENOMIC DNA]</scope>
    <source>
        <strain evidence="8 9">DSM 100433</strain>
    </source>
</reference>
<comment type="pathway">
    <text evidence="4">Amino-acid biosynthesis; D-alanine biosynthesis; D-alanine from L-alanine: step 1/1.</text>
</comment>
<dbReference type="SMART" id="SM01005">
    <property type="entry name" value="Ala_racemase_C"/>
    <property type="match status" value="1"/>
</dbReference>
<keyword evidence="2 4" id="KW-0663">Pyridoxal phosphate</keyword>
<organism evidence="8 9">
    <name type="scientific">Harryflintia acetispora</name>
    <dbReference type="NCBI Taxonomy" id="1849041"/>
    <lineage>
        <taxon>Bacteria</taxon>
        <taxon>Bacillati</taxon>
        <taxon>Bacillota</taxon>
        <taxon>Clostridia</taxon>
        <taxon>Eubacteriales</taxon>
        <taxon>Oscillospiraceae</taxon>
        <taxon>Harryflintia</taxon>
    </lineage>
</organism>
<comment type="cofactor">
    <cofactor evidence="1 4 5">
        <name>pyridoxal 5'-phosphate</name>
        <dbReference type="ChEBI" id="CHEBI:597326"/>
    </cofactor>
</comment>
<dbReference type="GO" id="GO:0030170">
    <property type="term" value="F:pyridoxal phosphate binding"/>
    <property type="evidence" value="ECO:0007669"/>
    <property type="project" value="UniProtKB-UniRule"/>
</dbReference>
<comment type="function">
    <text evidence="4">Catalyzes the interconversion of L-alanine and D-alanine. May also act on other amino acids.</text>
</comment>
<dbReference type="InterPro" id="IPR009006">
    <property type="entry name" value="Ala_racemase/Decarboxylase_C"/>
</dbReference>
<keyword evidence="3 4" id="KW-0413">Isomerase</keyword>
<evidence type="ECO:0000259" key="7">
    <source>
        <dbReference type="SMART" id="SM01005"/>
    </source>
</evidence>
<dbReference type="EMBL" id="SLUK01000018">
    <property type="protein sequence ID" value="TCL40704.1"/>
    <property type="molecule type" value="Genomic_DNA"/>
</dbReference>
<comment type="catalytic activity">
    <reaction evidence="4">
        <text>L-alanine = D-alanine</text>
        <dbReference type="Rhea" id="RHEA:20249"/>
        <dbReference type="ChEBI" id="CHEBI:57416"/>
        <dbReference type="ChEBI" id="CHEBI:57972"/>
        <dbReference type="EC" id="5.1.1.1"/>
    </reaction>
</comment>
<feature type="binding site" evidence="4 6">
    <location>
        <position position="137"/>
    </location>
    <ligand>
        <name>substrate</name>
    </ligand>
</feature>
<name>A0A9X8Y727_9FIRM</name>
<protein>
    <recommendedName>
        <fullName evidence="4">Alanine racemase</fullName>
        <ecNumber evidence="4">5.1.1.1</ecNumber>
    </recommendedName>
</protein>
<dbReference type="Pfam" id="PF01168">
    <property type="entry name" value="Ala_racemase_N"/>
    <property type="match status" value="1"/>
</dbReference>
<evidence type="ECO:0000256" key="3">
    <source>
        <dbReference type="ARBA" id="ARBA00023235"/>
    </source>
</evidence>
<dbReference type="Gene3D" id="3.20.20.10">
    <property type="entry name" value="Alanine racemase"/>
    <property type="match status" value="1"/>
</dbReference>
<evidence type="ECO:0000313" key="8">
    <source>
        <dbReference type="EMBL" id="TCL40704.1"/>
    </source>
</evidence>
<dbReference type="AlphaFoldDB" id="A0A9X8Y727"/>
<dbReference type="GO" id="GO:0005829">
    <property type="term" value="C:cytosol"/>
    <property type="evidence" value="ECO:0007669"/>
    <property type="project" value="TreeGrafter"/>
</dbReference>
<feature type="modified residue" description="N6-(pyridoxal phosphate)lysine" evidence="4 5">
    <location>
        <position position="39"/>
    </location>
</feature>
<comment type="similarity">
    <text evidence="4">Belongs to the alanine racemase family.</text>
</comment>
<dbReference type="GO" id="GO:0008784">
    <property type="term" value="F:alanine racemase activity"/>
    <property type="evidence" value="ECO:0007669"/>
    <property type="project" value="UniProtKB-UniRule"/>
</dbReference>
<dbReference type="PANTHER" id="PTHR30511:SF0">
    <property type="entry name" value="ALANINE RACEMASE, CATABOLIC-RELATED"/>
    <property type="match status" value="1"/>
</dbReference>
<dbReference type="PANTHER" id="PTHR30511">
    <property type="entry name" value="ALANINE RACEMASE"/>
    <property type="match status" value="1"/>
</dbReference>
<dbReference type="InterPro" id="IPR000821">
    <property type="entry name" value="Ala_racemase"/>
</dbReference>
<dbReference type="SUPFAM" id="SSF50621">
    <property type="entry name" value="Alanine racemase C-terminal domain-like"/>
    <property type="match status" value="1"/>
</dbReference>
<dbReference type="InterPro" id="IPR020622">
    <property type="entry name" value="Ala_racemase_pyridoxalP-BS"/>
</dbReference>
<accession>A0A9X8Y727</accession>
<dbReference type="Proteomes" id="UP000294682">
    <property type="component" value="Unassembled WGS sequence"/>
</dbReference>
<evidence type="ECO:0000256" key="2">
    <source>
        <dbReference type="ARBA" id="ARBA00022898"/>
    </source>
</evidence>
<dbReference type="InterPro" id="IPR011079">
    <property type="entry name" value="Ala_racemase_C"/>
</dbReference>
<evidence type="ECO:0000256" key="6">
    <source>
        <dbReference type="PIRSR" id="PIRSR600821-52"/>
    </source>
</evidence>
<keyword evidence="9" id="KW-1185">Reference proteome</keyword>
<dbReference type="Gene3D" id="2.40.37.10">
    <property type="entry name" value="Lyase, Ornithine Decarboxylase, Chain A, domain 1"/>
    <property type="match status" value="1"/>
</dbReference>
<sequence>MTDFLRRTWAQIDLDALRHNLAEIRALLREDCMLLGVVKADAYGHGDRWCAREMEECGVNWFGVSNLDEALSLREGGIKNPILIFGTTPPELAGQLAKYRVTQTVFSPEYALELQQSAKSLGVQVDVHIKIDTGMGRIGFDGFDPLCCADQVERVYGYESLRCEGIFTHFSAADDPASDGYTRSQFARFQAVCGELASRGITFKIRHCCNSAGTLRFPEMHLDMVRPGLILYGLLPDGCCAGKADLHPVMQLKTIVSMVKKVPAGRDISYGRIYTTGEETTIATVPIGYADGYHRALSSKGTMLVRGQEVPVIGRVCMDQLMLDVTGVDGVCAGDEVTVIGRDGACAVTVEQMALCAGSTFNYEIVCLIGKRVPRLYLREGKACGVAQYVKSAR</sequence>
<proteinExistence type="inferred from homology"/>
<dbReference type="PRINTS" id="PR00992">
    <property type="entry name" value="ALARACEMASE"/>
</dbReference>
<evidence type="ECO:0000313" key="9">
    <source>
        <dbReference type="Proteomes" id="UP000294682"/>
    </source>
</evidence>
<feature type="binding site" evidence="4 6">
    <location>
        <position position="318"/>
    </location>
    <ligand>
        <name>substrate</name>
    </ligand>
</feature>
<dbReference type="FunFam" id="3.20.20.10:FF:000002">
    <property type="entry name" value="Alanine racemase"/>
    <property type="match status" value="1"/>
</dbReference>
<dbReference type="CDD" id="cd00430">
    <property type="entry name" value="PLPDE_III_AR"/>
    <property type="match status" value="1"/>
</dbReference>
<feature type="active site" description="Proton acceptor; specific for L-alanine" evidence="4">
    <location>
        <position position="270"/>
    </location>
</feature>
<dbReference type="GO" id="GO:0030632">
    <property type="term" value="P:D-alanine biosynthetic process"/>
    <property type="evidence" value="ECO:0007669"/>
    <property type="project" value="UniProtKB-UniRule"/>
</dbReference>
<dbReference type="EC" id="5.1.1.1" evidence="4"/>
<evidence type="ECO:0000256" key="1">
    <source>
        <dbReference type="ARBA" id="ARBA00001933"/>
    </source>
</evidence>
<evidence type="ECO:0000256" key="5">
    <source>
        <dbReference type="PIRSR" id="PIRSR600821-50"/>
    </source>
</evidence>
<gene>
    <name evidence="8" type="ORF">EDD78_11813</name>
</gene>
<dbReference type="HAMAP" id="MF_01201">
    <property type="entry name" value="Ala_racemase"/>
    <property type="match status" value="1"/>
</dbReference>
<dbReference type="InterPro" id="IPR029066">
    <property type="entry name" value="PLP-binding_barrel"/>
</dbReference>
<evidence type="ECO:0000256" key="4">
    <source>
        <dbReference type="HAMAP-Rule" id="MF_01201"/>
    </source>
</evidence>